<dbReference type="EMBL" id="CP087164">
    <property type="protein sequence ID" value="UGS36442.1"/>
    <property type="molecule type" value="Genomic_DNA"/>
</dbReference>
<proteinExistence type="predicted"/>
<dbReference type="KEGG" id="sbae:DSM104329_02848"/>
<dbReference type="InterPro" id="IPR013830">
    <property type="entry name" value="SGNH_hydro"/>
</dbReference>
<dbReference type="Proteomes" id="UP001162834">
    <property type="component" value="Chromosome"/>
</dbReference>
<name>A0A9E6XYT7_9ACTN</name>
<dbReference type="InterPro" id="IPR036514">
    <property type="entry name" value="SGNH_hydro_sf"/>
</dbReference>
<dbReference type="GO" id="GO:0006629">
    <property type="term" value="P:lipid metabolic process"/>
    <property type="evidence" value="ECO:0007669"/>
    <property type="project" value="TreeGrafter"/>
</dbReference>
<feature type="active site" description="Nucleophile" evidence="1">
    <location>
        <position position="38"/>
    </location>
</feature>
<evidence type="ECO:0000256" key="4">
    <source>
        <dbReference type="SAM" id="SignalP"/>
    </source>
</evidence>
<feature type="region of interest" description="Disordered" evidence="3">
    <location>
        <begin position="380"/>
        <end position="419"/>
    </location>
</feature>
<keyword evidence="4" id="KW-0732">Signal</keyword>
<dbReference type="Pfam" id="PF13472">
    <property type="entry name" value="Lipase_GDSL_2"/>
    <property type="match status" value="1"/>
</dbReference>
<feature type="chain" id="PRO_5038418707" description="SGNH hydrolase-type esterase domain-containing protein" evidence="4">
    <location>
        <begin position="24"/>
        <end position="419"/>
    </location>
</feature>
<evidence type="ECO:0000256" key="3">
    <source>
        <dbReference type="SAM" id="MobiDB-lite"/>
    </source>
</evidence>
<feature type="disulfide bond" evidence="2">
    <location>
        <begin position="166"/>
        <end position="177"/>
    </location>
</feature>
<feature type="active site" evidence="1">
    <location>
        <position position="329"/>
    </location>
</feature>
<sequence>MRRATIAAVVLGALLGSATAAHAGPKSPQRAVVTLGDSYISGEAGRWKGNSTTTSGDSAGTDRAFTGGVTDLTKVYLNGSDVNGCHRSDVSEAISATRLGTTAVNLACSGSETVNVLRKGSGGTPFKDAQTQGDQFVQVVKDFDVQVIVLSIGGNDLGFGDAAQDCVTRYLRGGSACHDDAEKQIDARMSRTMSNVRNVIDDLRAVMKDGGYDRDEYRFILQSYPSPVPRGSENRLGEKGWDRVTYGCGMWDSDLDWARDTFVPTVADQLRAVAVAEKVEFLDVRNLLQGHEICSVSAKADGTAADGDLEWARVVSVGVAQGDKQESLHPNALGQVALGACLRKAIADKDGDEWMCRAGAGVAPQDVRLDPIRRKPVKVEPQRKRVVDVAPDPDDWASLDQEDVDAAIERRGGPATPTG</sequence>
<evidence type="ECO:0000313" key="6">
    <source>
        <dbReference type="EMBL" id="UGS36442.1"/>
    </source>
</evidence>
<evidence type="ECO:0000313" key="7">
    <source>
        <dbReference type="Proteomes" id="UP001162834"/>
    </source>
</evidence>
<accession>A0A9E6XYT7</accession>
<protein>
    <recommendedName>
        <fullName evidence="5">SGNH hydrolase-type esterase domain-containing protein</fullName>
    </recommendedName>
</protein>
<evidence type="ECO:0000256" key="1">
    <source>
        <dbReference type="PIRSR" id="PIRSR637460-1"/>
    </source>
</evidence>
<dbReference type="SUPFAM" id="SSF52266">
    <property type="entry name" value="SGNH hydrolase"/>
    <property type="match status" value="1"/>
</dbReference>
<reference evidence="6" key="1">
    <citation type="journal article" date="2022" name="Int. J. Syst. Evol. Microbiol.">
        <title>Pseudomonas aegrilactucae sp. nov. and Pseudomonas morbosilactucae sp. nov., pathogens causing bacterial rot of lettuce in Japan.</title>
        <authorList>
            <person name="Sawada H."/>
            <person name="Fujikawa T."/>
            <person name="Satou M."/>
        </authorList>
    </citation>
    <scope>NUCLEOTIDE SEQUENCE</scope>
    <source>
        <strain evidence="6">0166_1</strain>
    </source>
</reference>
<dbReference type="RefSeq" id="WP_259316114.1">
    <property type="nucleotide sequence ID" value="NZ_CP087164.1"/>
</dbReference>
<gene>
    <name evidence="6" type="ORF">DSM104329_02848</name>
</gene>
<dbReference type="GO" id="GO:0016788">
    <property type="term" value="F:hydrolase activity, acting on ester bonds"/>
    <property type="evidence" value="ECO:0007669"/>
    <property type="project" value="InterPro"/>
</dbReference>
<evidence type="ECO:0000256" key="2">
    <source>
        <dbReference type="PIRSR" id="PIRSR637460-2"/>
    </source>
</evidence>
<feature type="signal peptide" evidence="4">
    <location>
        <begin position="1"/>
        <end position="23"/>
    </location>
</feature>
<organism evidence="6 7">
    <name type="scientific">Capillimicrobium parvum</name>
    <dbReference type="NCBI Taxonomy" id="2884022"/>
    <lineage>
        <taxon>Bacteria</taxon>
        <taxon>Bacillati</taxon>
        <taxon>Actinomycetota</taxon>
        <taxon>Thermoleophilia</taxon>
        <taxon>Solirubrobacterales</taxon>
        <taxon>Capillimicrobiaceae</taxon>
        <taxon>Capillimicrobium</taxon>
    </lineage>
</organism>
<keyword evidence="2" id="KW-1015">Disulfide bond</keyword>
<dbReference type="PANTHER" id="PTHR37981">
    <property type="entry name" value="LIPASE 2"/>
    <property type="match status" value="1"/>
</dbReference>
<feature type="domain" description="SGNH hydrolase-type esterase" evidence="5">
    <location>
        <begin position="94"/>
        <end position="335"/>
    </location>
</feature>
<dbReference type="AlphaFoldDB" id="A0A9E6XYT7"/>
<dbReference type="Gene3D" id="3.40.50.1110">
    <property type="entry name" value="SGNH hydrolase"/>
    <property type="match status" value="1"/>
</dbReference>
<feature type="compositionally biased region" description="Acidic residues" evidence="3">
    <location>
        <begin position="391"/>
        <end position="406"/>
    </location>
</feature>
<keyword evidence="7" id="KW-1185">Reference proteome</keyword>
<dbReference type="PANTHER" id="PTHR37981:SF1">
    <property type="entry name" value="SGNH HYDROLASE-TYPE ESTERASE DOMAIN-CONTAINING PROTEIN"/>
    <property type="match status" value="1"/>
</dbReference>
<dbReference type="InterPro" id="IPR037460">
    <property type="entry name" value="SEST-like"/>
</dbReference>
<evidence type="ECO:0000259" key="5">
    <source>
        <dbReference type="Pfam" id="PF13472"/>
    </source>
</evidence>